<keyword evidence="9 12" id="KW-0472">Membrane</keyword>
<organism evidence="15 16">
    <name type="scientific">Flexivirga endophytica</name>
    <dbReference type="NCBI Taxonomy" id="1849103"/>
    <lineage>
        <taxon>Bacteria</taxon>
        <taxon>Bacillati</taxon>
        <taxon>Actinomycetota</taxon>
        <taxon>Actinomycetes</taxon>
        <taxon>Micrococcales</taxon>
        <taxon>Dermacoccaceae</taxon>
        <taxon>Flexivirga</taxon>
    </lineage>
</organism>
<keyword evidence="2" id="KW-0813">Transport</keyword>
<keyword evidence="8 12" id="KW-1133">Transmembrane helix</keyword>
<dbReference type="PANTHER" id="PTHR43394:SF1">
    <property type="entry name" value="ATP-BINDING CASSETTE SUB-FAMILY B MEMBER 10, MITOCHONDRIAL"/>
    <property type="match status" value="1"/>
</dbReference>
<evidence type="ECO:0000256" key="8">
    <source>
        <dbReference type="ARBA" id="ARBA00022989"/>
    </source>
</evidence>
<dbReference type="InterPro" id="IPR036640">
    <property type="entry name" value="ABC1_TM_sf"/>
</dbReference>
<dbReference type="EMBL" id="BMHI01000004">
    <property type="protein sequence ID" value="GGB35866.1"/>
    <property type="molecule type" value="Genomic_DNA"/>
</dbReference>
<protein>
    <submittedName>
        <fullName evidence="15">ABC transporter ATP-binding protein</fullName>
    </submittedName>
</protein>
<sequence length="664" mass="72765">MTQQPSPATVPSDNRSTSHTASDGLISAPKVSPSPERHRRTTSLLRLAPYIRPYRARWISMLLFSLASLSATIVIPLMTKAVIDGPVSHHDQRGLWVLGTAALAIGMAEAILWFGRRWLVARATMGIERDIRKDMYARLQVLPMSFHGGWQSGQLLSRIMNDLSMIRRLLSFGIVMLILNSLQIVVVTIILLVLYWPLGAVVVISIVPIAVTVLHNQRKFTKLSRMAQDQTGVVATTVEESALGLRVIKSFGREDYIYDRFDEKATELFDIQVRKVRLQASFWTLLEVIPNITLIIVLGLGAAATGSGAITLGTLVAFITMMLSLVWPISSLGFLLSMSQEAMTAADRVVEIFDTEPDITDGPVAELSHGGSLRLTDVGFKFPDAGDDDDAWALRHVNLELTPGETIALVGATGSGKSVLTSLIPRLYDVTEGRIEVDGTDIRELTLPALRETVATAFEDPTLFSLSVRENLTLGRPEATDEEIAEAIDVAQAHFVHDLPFGLETRIGEQGMSLSGGQRQRLSLARAVLTHPKVLVLDDTLSALDVHTESLVEEALRRVLHEVTGLVVAHRASTVLLADRVALLQDGRITHVGTHAQLLATVPSYRYLLAADDELDDGADPDPTWCTDDDRRCAQDGVEITEGSEEASRDDLSGVHRPMREARR</sequence>
<keyword evidence="3" id="KW-1003">Cell membrane</keyword>
<feature type="domain" description="ABC transmembrane type-1" evidence="14">
    <location>
        <begin position="61"/>
        <end position="341"/>
    </location>
</feature>
<evidence type="ECO:0000313" key="15">
    <source>
        <dbReference type="EMBL" id="GGB35866.1"/>
    </source>
</evidence>
<dbReference type="GO" id="GO:0005886">
    <property type="term" value="C:plasma membrane"/>
    <property type="evidence" value="ECO:0007669"/>
    <property type="project" value="UniProtKB-SubCell"/>
</dbReference>
<evidence type="ECO:0000256" key="3">
    <source>
        <dbReference type="ARBA" id="ARBA00022475"/>
    </source>
</evidence>
<dbReference type="InterPro" id="IPR003593">
    <property type="entry name" value="AAA+_ATPase"/>
</dbReference>
<keyword evidence="5 12" id="KW-0812">Transmembrane</keyword>
<comment type="caution">
    <text evidence="15">The sequence shown here is derived from an EMBL/GenBank/DDBJ whole genome shotgun (WGS) entry which is preliminary data.</text>
</comment>
<dbReference type="PROSITE" id="PS00211">
    <property type="entry name" value="ABC_TRANSPORTER_1"/>
    <property type="match status" value="1"/>
</dbReference>
<dbReference type="Pfam" id="PF00664">
    <property type="entry name" value="ABC_membrane"/>
    <property type="match status" value="1"/>
</dbReference>
<dbReference type="PROSITE" id="PS50929">
    <property type="entry name" value="ABC_TM1F"/>
    <property type="match status" value="1"/>
</dbReference>
<evidence type="ECO:0000256" key="12">
    <source>
        <dbReference type="SAM" id="Phobius"/>
    </source>
</evidence>
<reference evidence="15" key="2">
    <citation type="submission" date="2020-09" db="EMBL/GenBank/DDBJ databases">
        <authorList>
            <person name="Sun Q."/>
            <person name="Zhou Y."/>
        </authorList>
    </citation>
    <scope>NUCLEOTIDE SEQUENCE</scope>
    <source>
        <strain evidence="15">CGMCC 1.15085</strain>
    </source>
</reference>
<dbReference type="InterPro" id="IPR017871">
    <property type="entry name" value="ABC_transporter-like_CS"/>
</dbReference>
<dbReference type="InterPro" id="IPR027417">
    <property type="entry name" value="P-loop_NTPase"/>
</dbReference>
<feature type="domain" description="ABC transporter" evidence="13">
    <location>
        <begin position="373"/>
        <end position="611"/>
    </location>
</feature>
<keyword evidence="6" id="KW-0547">Nucleotide-binding</keyword>
<evidence type="ECO:0000256" key="11">
    <source>
        <dbReference type="SAM" id="MobiDB-lite"/>
    </source>
</evidence>
<dbReference type="SUPFAM" id="SSF90123">
    <property type="entry name" value="ABC transporter transmembrane region"/>
    <property type="match status" value="1"/>
</dbReference>
<dbReference type="GO" id="GO:0005524">
    <property type="term" value="F:ATP binding"/>
    <property type="evidence" value="ECO:0007669"/>
    <property type="project" value="UniProtKB-KW"/>
</dbReference>
<evidence type="ECO:0000256" key="2">
    <source>
        <dbReference type="ARBA" id="ARBA00022448"/>
    </source>
</evidence>
<comment type="subcellular location">
    <subcellularLocation>
        <location evidence="1">Cell inner membrane</location>
        <topology evidence="1">Multi-pass membrane protein</topology>
    </subcellularLocation>
</comment>
<keyword evidence="16" id="KW-1185">Reference proteome</keyword>
<dbReference type="FunFam" id="3.40.50.300:FF:000221">
    <property type="entry name" value="Multidrug ABC transporter ATP-binding protein"/>
    <property type="match status" value="1"/>
</dbReference>
<evidence type="ECO:0000256" key="6">
    <source>
        <dbReference type="ARBA" id="ARBA00022741"/>
    </source>
</evidence>
<evidence type="ECO:0000259" key="14">
    <source>
        <dbReference type="PROSITE" id="PS50929"/>
    </source>
</evidence>
<evidence type="ECO:0000256" key="4">
    <source>
        <dbReference type="ARBA" id="ARBA00022519"/>
    </source>
</evidence>
<feature type="transmembrane region" description="Helical" evidence="12">
    <location>
        <begin position="198"/>
        <end position="216"/>
    </location>
</feature>
<dbReference type="Pfam" id="PF00005">
    <property type="entry name" value="ABC_tran"/>
    <property type="match status" value="1"/>
</dbReference>
<dbReference type="Gene3D" id="3.40.50.300">
    <property type="entry name" value="P-loop containing nucleotide triphosphate hydrolases"/>
    <property type="match status" value="1"/>
</dbReference>
<dbReference type="GO" id="GO:0016887">
    <property type="term" value="F:ATP hydrolysis activity"/>
    <property type="evidence" value="ECO:0007669"/>
    <property type="project" value="InterPro"/>
</dbReference>
<feature type="transmembrane region" description="Helical" evidence="12">
    <location>
        <begin position="95"/>
        <end position="115"/>
    </location>
</feature>
<feature type="transmembrane region" description="Helical" evidence="12">
    <location>
        <begin position="310"/>
        <end position="336"/>
    </location>
</feature>
<evidence type="ECO:0000256" key="7">
    <source>
        <dbReference type="ARBA" id="ARBA00022840"/>
    </source>
</evidence>
<dbReference type="InterPro" id="IPR003439">
    <property type="entry name" value="ABC_transporter-like_ATP-bd"/>
</dbReference>
<dbReference type="InterPro" id="IPR011527">
    <property type="entry name" value="ABC1_TM_dom"/>
</dbReference>
<dbReference type="InterPro" id="IPR039421">
    <property type="entry name" value="Type_1_exporter"/>
</dbReference>
<comment type="similarity">
    <text evidence="10">Belongs to the ABC transporter superfamily. Siderophore-Fe(3+) uptake transporter (SIUT) (TC 3.A.1.21) family.</text>
</comment>
<name>A0A916T9J6_9MICO</name>
<feature type="compositionally biased region" description="Basic and acidic residues" evidence="11">
    <location>
        <begin position="646"/>
        <end position="664"/>
    </location>
</feature>
<dbReference type="GO" id="GO:0015421">
    <property type="term" value="F:ABC-type oligopeptide transporter activity"/>
    <property type="evidence" value="ECO:0007669"/>
    <property type="project" value="TreeGrafter"/>
</dbReference>
<feature type="transmembrane region" description="Helical" evidence="12">
    <location>
        <begin position="282"/>
        <end position="304"/>
    </location>
</feature>
<gene>
    <name evidence="15" type="ORF">GCM10011492_28190</name>
</gene>
<evidence type="ECO:0000256" key="5">
    <source>
        <dbReference type="ARBA" id="ARBA00022692"/>
    </source>
</evidence>
<feature type="transmembrane region" description="Helical" evidence="12">
    <location>
        <begin position="61"/>
        <end position="83"/>
    </location>
</feature>
<dbReference type="PROSITE" id="PS50893">
    <property type="entry name" value="ABC_TRANSPORTER_2"/>
    <property type="match status" value="1"/>
</dbReference>
<feature type="compositionally biased region" description="Polar residues" evidence="11">
    <location>
        <begin position="1"/>
        <end position="21"/>
    </location>
</feature>
<keyword evidence="7 15" id="KW-0067">ATP-binding</keyword>
<evidence type="ECO:0000256" key="9">
    <source>
        <dbReference type="ARBA" id="ARBA00023136"/>
    </source>
</evidence>
<feature type="region of interest" description="Disordered" evidence="11">
    <location>
        <begin position="636"/>
        <end position="664"/>
    </location>
</feature>
<dbReference type="RefSeq" id="WP_188837656.1">
    <property type="nucleotide sequence ID" value="NZ_BMHI01000004.1"/>
</dbReference>
<dbReference type="Proteomes" id="UP000636793">
    <property type="component" value="Unassembled WGS sequence"/>
</dbReference>
<feature type="region of interest" description="Disordered" evidence="11">
    <location>
        <begin position="1"/>
        <end position="38"/>
    </location>
</feature>
<reference evidence="15" key="1">
    <citation type="journal article" date="2014" name="Int. J. Syst. Evol. Microbiol.">
        <title>Complete genome sequence of Corynebacterium casei LMG S-19264T (=DSM 44701T), isolated from a smear-ripened cheese.</title>
        <authorList>
            <consortium name="US DOE Joint Genome Institute (JGI-PGF)"/>
            <person name="Walter F."/>
            <person name="Albersmeier A."/>
            <person name="Kalinowski J."/>
            <person name="Ruckert C."/>
        </authorList>
    </citation>
    <scope>NUCLEOTIDE SEQUENCE</scope>
    <source>
        <strain evidence="15">CGMCC 1.15085</strain>
    </source>
</reference>
<keyword evidence="4" id="KW-0997">Cell inner membrane</keyword>
<evidence type="ECO:0000259" key="13">
    <source>
        <dbReference type="PROSITE" id="PS50893"/>
    </source>
</evidence>
<dbReference type="SUPFAM" id="SSF52540">
    <property type="entry name" value="P-loop containing nucleoside triphosphate hydrolases"/>
    <property type="match status" value="1"/>
</dbReference>
<dbReference type="AlphaFoldDB" id="A0A916T9J6"/>
<feature type="transmembrane region" description="Helical" evidence="12">
    <location>
        <begin position="169"/>
        <end position="192"/>
    </location>
</feature>
<dbReference type="SMART" id="SM00382">
    <property type="entry name" value="AAA"/>
    <property type="match status" value="1"/>
</dbReference>
<evidence type="ECO:0000256" key="1">
    <source>
        <dbReference type="ARBA" id="ARBA00004429"/>
    </source>
</evidence>
<proteinExistence type="inferred from homology"/>
<evidence type="ECO:0000313" key="16">
    <source>
        <dbReference type="Proteomes" id="UP000636793"/>
    </source>
</evidence>
<accession>A0A916T9J6</accession>
<dbReference type="PANTHER" id="PTHR43394">
    <property type="entry name" value="ATP-DEPENDENT PERMEASE MDL1, MITOCHONDRIAL"/>
    <property type="match status" value="1"/>
</dbReference>
<dbReference type="Gene3D" id="1.20.1560.10">
    <property type="entry name" value="ABC transporter type 1, transmembrane domain"/>
    <property type="match status" value="1"/>
</dbReference>
<evidence type="ECO:0000256" key="10">
    <source>
        <dbReference type="ARBA" id="ARBA00023455"/>
    </source>
</evidence>
<dbReference type="CDD" id="cd18543">
    <property type="entry name" value="ABC_6TM_Rv0194_D1_like"/>
    <property type="match status" value="1"/>
</dbReference>